<sequence length="209" mass="23567">MIHEANAAVQVPPLNFTLRRDAMTHRKYPNRGLRSSTNNTKAVSLLLLTTTIARNIVRGLTGTLEFHAARKRLDLFRRIWYPQWTTIGIRLAESRGCGYLVGGALTYEWVTLSRACSLPASRPRQERFESPSCVNVIHGCGHTLNSPNPGMLSLFSQFLMLTSLYTATYHPHPGVDGSFSLDLDRFRRIASICTSTDPLDVFYYTYLLV</sequence>
<gene>
    <name evidence="1" type="ORF">B0H16DRAFT_1712472</name>
</gene>
<keyword evidence="2" id="KW-1185">Reference proteome</keyword>
<reference evidence="1" key="1">
    <citation type="submission" date="2023-03" db="EMBL/GenBank/DDBJ databases">
        <title>Massive genome expansion in bonnet fungi (Mycena s.s.) driven by repeated elements and novel gene families across ecological guilds.</title>
        <authorList>
            <consortium name="Lawrence Berkeley National Laboratory"/>
            <person name="Harder C.B."/>
            <person name="Miyauchi S."/>
            <person name="Viragh M."/>
            <person name="Kuo A."/>
            <person name="Thoen E."/>
            <person name="Andreopoulos B."/>
            <person name="Lu D."/>
            <person name="Skrede I."/>
            <person name="Drula E."/>
            <person name="Henrissat B."/>
            <person name="Morin E."/>
            <person name="Kohler A."/>
            <person name="Barry K."/>
            <person name="LaButti K."/>
            <person name="Morin E."/>
            <person name="Salamov A."/>
            <person name="Lipzen A."/>
            <person name="Mereny Z."/>
            <person name="Hegedus B."/>
            <person name="Baldrian P."/>
            <person name="Stursova M."/>
            <person name="Weitz H."/>
            <person name="Taylor A."/>
            <person name="Grigoriev I.V."/>
            <person name="Nagy L.G."/>
            <person name="Martin F."/>
            <person name="Kauserud H."/>
        </authorList>
    </citation>
    <scope>NUCLEOTIDE SEQUENCE</scope>
    <source>
        <strain evidence="1">CBHHK182m</strain>
    </source>
</reference>
<dbReference type="Proteomes" id="UP001215598">
    <property type="component" value="Unassembled WGS sequence"/>
</dbReference>
<dbReference type="EMBL" id="JARKIB010000009">
    <property type="protein sequence ID" value="KAJ7776092.1"/>
    <property type="molecule type" value="Genomic_DNA"/>
</dbReference>
<proteinExistence type="predicted"/>
<accession>A0AAD7K0Y1</accession>
<name>A0AAD7K0Y1_9AGAR</name>
<protein>
    <submittedName>
        <fullName evidence="1">Uncharacterized protein</fullName>
    </submittedName>
</protein>
<dbReference type="AlphaFoldDB" id="A0AAD7K0Y1"/>
<organism evidence="1 2">
    <name type="scientific">Mycena metata</name>
    <dbReference type="NCBI Taxonomy" id="1033252"/>
    <lineage>
        <taxon>Eukaryota</taxon>
        <taxon>Fungi</taxon>
        <taxon>Dikarya</taxon>
        <taxon>Basidiomycota</taxon>
        <taxon>Agaricomycotina</taxon>
        <taxon>Agaricomycetes</taxon>
        <taxon>Agaricomycetidae</taxon>
        <taxon>Agaricales</taxon>
        <taxon>Marasmiineae</taxon>
        <taxon>Mycenaceae</taxon>
        <taxon>Mycena</taxon>
    </lineage>
</organism>
<evidence type="ECO:0000313" key="2">
    <source>
        <dbReference type="Proteomes" id="UP001215598"/>
    </source>
</evidence>
<comment type="caution">
    <text evidence="1">The sequence shown here is derived from an EMBL/GenBank/DDBJ whole genome shotgun (WGS) entry which is preliminary data.</text>
</comment>
<evidence type="ECO:0000313" key="1">
    <source>
        <dbReference type="EMBL" id="KAJ7776092.1"/>
    </source>
</evidence>